<feature type="chain" id="PRO_5035781120" description="Cystatin domain-containing protein" evidence="1">
    <location>
        <begin position="22"/>
        <end position="125"/>
    </location>
</feature>
<keyword evidence="3" id="KW-1185">Reference proteome</keyword>
<feature type="signal peptide" evidence="1">
    <location>
        <begin position="1"/>
        <end position="21"/>
    </location>
</feature>
<sequence>MLLIHLASVGLILGWMGSAESRPFSEDDKKMLKKESPHWKAPPIDEFLEDNVSKKGTIYTYIFKYKNNAESKICDVTLKSKKKADGNIEAQHKWKCKTILPVDPDYQGDDIERRRRHRRRRNNIW</sequence>
<evidence type="ECO:0000256" key="1">
    <source>
        <dbReference type="SAM" id="SignalP"/>
    </source>
</evidence>
<keyword evidence="1" id="KW-0732">Signal</keyword>
<dbReference type="EMBL" id="WIXP02000015">
    <property type="protein sequence ID" value="KAF6199372.1"/>
    <property type="molecule type" value="Genomic_DNA"/>
</dbReference>
<evidence type="ECO:0008006" key="4">
    <source>
        <dbReference type="Google" id="ProtNLM"/>
    </source>
</evidence>
<reference evidence="2" key="1">
    <citation type="journal article" date="2021" name="Mol. Ecol. Resour.">
        <title>Apolygus lucorum genome provides insights into omnivorousness and mesophyll feeding.</title>
        <authorList>
            <person name="Liu Y."/>
            <person name="Liu H."/>
            <person name="Wang H."/>
            <person name="Huang T."/>
            <person name="Liu B."/>
            <person name="Yang B."/>
            <person name="Yin L."/>
            <person name="Li B."/>
            <person name="Zhang Y."/>
            <person name="Zhang S."/>
            <person name="Jiang F."/>
            <person name="Zhang X."/>
            <person name="Ren Y."/>
            <person name="Wang B."/>
            <person name="Wang S."/>
            <person name="Lu Y."/>
            <person name="Wu K."/>
            <person name="Fan W."/>
            <person name="Wang G."/>
        </authorList>
    </citation>
    <scope>NUCLEOTIDE SEQUENCE</scope>
    <source>
        <strain evidence="2">12Hb</strain>
    </source>
</reference>
<name>A0A8S9WRL6_APOLU</name>
<gene>
    <name evidence="2" type="ORF">GE061_007398</name>
</gene>
<evidence type="ECO:0000313" key="2">
    <source>
        <dbReference type="EMBL" id="KAF6199372.1"/>
    </source>
</evidence>
<accession>A0A8S9WRL6</accession>
<evidence type="ECO:0000313" key="3">
    <source>
        <dbReference type="Proteomes" id="UP000466442"/>
    </source>
</evidence>
<organism evidence="2 3">
    <name type="scientific">Apolygus lucorum</name>
    <name type="common">Small green plant bug</name>
    <name type="synonym">Lygocoris lucorum</name>
    <dbReference type="NCBI Taxonomy" id="248454"/>
    <lineage>
        <taxon>Eukaryota</taxon>
        <taxon>Metazoa</taxon>
        <taxon>Ecdysozoa</taxon>
        <taxon>Arthropoda</taxon>
        <taxon>Hexapoda</taxon>
        <taxon>Insecta</taxon>
        <taxon>Pterygota</taxon>
        <taxon>Neoptera</taxon>
        <taxon>Paraneoptera</taxon>
        <taxon>Hemiptera</taxon>
        <taxon>Heteroptera</taxon>
        <taxon>Panheteroptera</taxon>
        <taxon>Cimicomorpha</taxon>
        <taxon>Miridae</taxon>
        <taxon>Mirini</taxon>
        <taxon>Apolygus</taxon>
    </lineage>
</organism>
<dbReference type="AlphaFoldDB" id="A0A8S9WRL6"/>
<protein>
    <recommendedName>
        <fullName evidence="4">Cystatin domain-containing protein</fullName>
    </recommendedName>
</protein>
<proteinExistence type="predicted"/>
<comment type="caution">
    <text evidence="2">The sequence shown here is derived from an EMBL/GenBank/DDBJ whole genome shotgun (WGS) entry which is preliminary data.</text>
</comment>
<dbReference type="Proteomes" id="UP000466442">
    <property type="component" value="Unassembled WGS sequence"/>
</dbReference>